<dbReference type="InterPro" id="IPR032466">
    <property type="entry name" value="Metal_Hydrolase"/>
</dbReference>
<dbReference type="PROSITE" id="PS01091">
    <property type="entry name" value="TATD_3"/>
    <property type="match status" value="1"/>
</dbReference>
<dbReference type="InterPro" id="IPR001130">
    <property type="entry name" value="TatD-like"/>
</dbReference>
<organism evidence="3 4">
    <name type="scientific">Kingella pumchi</name>
    <dbReference type="NCBI Taxonomy" id="2779506"/>
    <lineage>
        <taxon>Bacteria</taxon>
        <taxon>Pseudomonadati</taxon>
        <taxon>Pseudomonadota</taxon>
        <taxon>Betaproteobacteria</taxon>
        <taxon>Neisseriales</taxon>
        <taxon>Neisseriaceae</taxon>
        <taxon>Kingella</taxon>
    </lineage>
</organism>
<comment type="caution">
    <text evidence="3">The sequence shown here is derived from an EMBL/GenBank/DDBJ whole genome shotgun (WGS) entry which is preliminary data.</text>
</comment>
<evidence type="ECO:0000313" key="4">
    <source>
        <dbReference type="Proteomes" id="UP001298424"/>
    </source>
</evidence>
<dbReference type="GO" id="GO:0016787">
    <property type="term" value="F:hydrolase activity"/>
    <property type="evidence" value="ECO:0007669"/>
    <property type="project" value="UniProtKB-KW"/>
</dbReference>
<dbReference type="PANTHER" id="PTHR46124">
    <property type="entry name" value="D-AMINOACYL-TRNA DEACYLASE"/>
    <property type="match status" value="1"/>
</dbReference>
<comment type="similarity">
    <text evidence="1">Belongs to the metallo-dependent hydrolases superfamily. TatD-type hydrolase family.</text>
</comment>
<dbReference type="Proteomes" id="UP001298424">
    <property type="component" value="Unassembled WGS sequence"/>
</dbReference>
<evidence type="ECO:0000256" key="1">
    <source>
        <dbReference type="ARBA" id="ARBA00009275"/>
    </source>
</evidence>
<keyword evidence="2 3" id="KW-0378">Hydrolase</keyword>
<dbReference type="CDD" id="cd01310">
    <property type="entry name" value="TatD_DNAse"/>
    <property type="match status" value="1"/>
</dbReference>
<dbReference type="PIRSF" id="PIRSF005902">
    <property type="entry name" value="DNase_TatD"/>
    <property type="match status" value="1"/>
</dbReference>
<dbReference type="Pfam" id="PF01026">
    <property type="entry name" value="TatD_DNase"/>
    <property type="match status" value="1"/>
</dbReference>
<dbReference type="SUPFAM" id="SSF51556">
    <property type="entry name" value="Metallo-dependent hydrolases"/>
    <property type="match status" value="1"/>
</dbReference>
<dbReference type="InterPro" id="IPR018228">
    <property type="entry name" value="DNase_TatD-rel_CS"/>
</dbReference>
<name>A0ABS9NJD4_9NEIS</name>
<reference evidence="3 4" key="1">
    <citation type="submission" date="2022-02" db="EMBL/GenBank/DDBJ databases">
        <title>Genome sequence data of Kingella unionensis sp. nov. strain CICC 24913 (CCUG 75125).</title>
        <authorList>
            <person name="Xiao M."/>
        </authorList>
    </citation>
    <scope>NUCLEOTIDE SEQUENCE [LARGE SCALE GENOMIC DNA]</scope>
    <source>
        <strain evidence="3 4">CICC 24913</strain>
    </source>
</reference>
<sequence>MLTDTHCHLADPLLAGDAVCPDSPQLAATLAQAHAAGVSGFVVPAACAADWPRVLALKDIAGVRALALGIHPWHAGEMFSGSLKTTIDRLAQLEDMLRQNPQLWVGEIGLDYLPRPDMPDKAVQQAALRAQLELAQRYRRPLILHNLRATADILRLLRETAFDCGGIAHAFSGSLEEARALIDAGLLIGIGSLLLNPNARKAQRAAAELPAESIVLETDSPFMLGNTVNTPANLRRIAETAAALRGTDLHTLASQCEQNLQKLLPRPHLPFQAV</sequence>
<protein>
    <submittedName>
        <fullName evidence="3">TatD family hydrolase</fullName>
    </submittedName>
</protein>
<dbReference type="RefSeq" id="WP_238744747.1">
    <property type="nucleotide sequence ID" value="NZ_JAKOOW010000001.1"/>
</dbReference>
<dbReference type="Gene3D" id="3.20.20.140">
    <property type="entry name" value="Metal-dependent hydrolases"/>
    <property type="match status" value="1"/>
</dbReference>
<proteinExistence type="inferred from homology"/>
<evidence type="ECO:0000256" key="2">
    <source>
        <dbReference type="ARBA" id="ARBA00022801"/>
    </source>
</evidence>
<dbReference type="PANTHER" id="PTHR46124:SF3">
    <property type="entry name" value="HYDROLASE"/>
    <property type="match status" value="1"/>
</dbReference>
<keyword evidence="4" id="KW-1185">Reference proteome</keyword>
<accession>A0ABS9NJD4</accession>
<dbReference type="EMBL" id="JAKOOW010000001">
    <property type="protein sequence ID" value="MCG6502898.1"/>
    <property type="molecule type" value="Genomic_DNA"/>
</dbReference>
<gene>
    <name evidence="3" type="ORF">MB824_00050</name>
</gene>
<evidence type="ECO:0000313" key="3">
    <source>
        <dbReference type="EMBL" id="MCG6502898.1"/>
    </source>
</evidence>